<protein>
    <submittedName>
        <fullName evidence="1">Uncharacterized protein</fullName>
    </submittedName>
</protein>
<evidence type="ECO:0000313" key="2">
    <source>
        <dbReference type="Proteomes" id="UP001152320"/>
    </source>
</evidence>
<dbReference type="AlphaFoldDB" id="A0A9Q1CMP9"/>
<sequence length="74" mass="8256">MAICETKKKRYYEGVQAEATKIVAAPPDINGWYSVFVTTRRKINGLLFGKHSATTLKKMESLMPGFISIMKTSA</sequence>
<name>A0A9Q1CMP9_HOLLE</name>
<dbReference type="EMBL" id="JAIZAY010000001">
    <property type="protein sequence ID" value="KAJ8048202.1"/>
    <property type="molecule type" value="Genomic_DNA"/>
</dbReference>
<gene>
    <name evidence="1" type="ORF">HOLleu_00417</name>
</gene>
<proteinExistence type="predicted"/>
<reference evidence="1" key="1">
    <citation type="submission" date="2021-10" db="EMBL/GenBank/DDBJ databases">
        <title>Tropical sea cucumber genome reveals ecological adaptation and Cuvierian tubules defense mechanism.</title>
        <authorList>
            <person name="Chen T."/>
        </authorList>
    </citation>
    <scope>NUCLEOTIDE SEQUENCE</scope>
    <source>
        <strain evidence="1">Nanhai2018</strain>
        <tissue evidence="1">Muscle</tissue>
    </source>
</reference>
<dbReference type="Proteomes" id="UP001152320">
    <property type="component" value="Chromosome 1"/>
</dbReference>
<accession>A0A9Q1CMP9</accession>
<keyword evidence="2" id="KW-1185">Reference proteome</keyword>
<comment type="caution">
    <text evidence="1">The sequence shown here is derived from an EMBL/GenBank/DDBJ whole genome shotgun (WGS) entry which is preliminary data.</text>
</comment>
<evidence type="ECO:0000313" key="1">
    <source>
        <dbReference type="EMBL" id="KAJ8048202.1"/>
    </source>
</evidence>
<organism evidence="1 2">
    <name type="scientific">Holothuria leucospilota</name>
    <name type="common">Black long sea cucumber</name>
    <name type="synonym">Mertensiothuria leucospilota</name>
    <dbReference type="NCBI Taxonomy" id="206669"/>
    <lineage>
        <taxon>Eukaryota</taxon>
        <taxon>Metazoa</taxon>
        <taxon>Echinodermata</taxon>
        <taxon>Eleutherozoa</taxon>
        <taxon>Echinozoa</taxon>
        <taxon>Holothuroidea</taxon>
        <taxon>Aspidochirotacea</taxon>
        <taxon>Aspidochirotida</taxon>
        <taxon>Holothuriidae</taxon>
        <taxon>Holothuria</taxon>
    </lineage>
</organism>